<evidence type="ECO:0000313" key="2">
    <source>
        <dbReference type="Proteomes" id="UP001266305"/>
    </source>
</evidence>
<proteinExistence type="predicted"/>
<protein>
    <submittedName>
        <fullName evidence="1">Uncharacterized protein</fullName>
    </submittedName>
</protein>
<dbReference type="Proteomes" id="UP001266305">
    <property type="component" value="Unassembled WGS sequence"/>
</dbReference>
<gene>
    <name evidence="1" type="ORF">P7K49_012050</name>
</gene>
<sequence length="100" mass="11346">MDPPPPLWTEEEAEDQPASRALWRVLRLGQHVPSFSSKDNSSQVYSEVPDTLRQLCLPLRPKETPRRVSWVHGLLAQTARNGDAQFLRTEEESGMGRPLP</sequence>
<reference evidence="1 2" key="1">
    <citation type="submission" date="2023-05" db="EMBL/GenBank/DDBJ databases">
        <title>B98-5 Cell Line De Novo Hybrid Assembly: An Optical Mapping Approach.</title>
        <authorList>
            <person name="Kananen K."/>
            <person name="Auerbach J.A."/>
            <person name="Kautto E."/>
            <person name="Blachly J.S."/>
        </authorList>
    </citation>
    <scope>NUCLEOTIDE SEQUENCE [LARGE SCALE GENOMIC DNA]</scope>
    <source>
        <strain evidence="1">B95-8</strain>
        <tissue evidence="1">Cell line</tissue>
    </source>
</reference>
<dbReference type="EMBL" id="JASSZA010000005">
    <property type="protein sequence ID" value="KAK2112303.1"/>
    <property type="molecule type" value="Genomic_DNA"/>
</dbReference>
<name>A0ABQ9VSE1_SAGOE</name>
<comment type="caution">
    <text evidence="1">The sequence shown here is derived from an EMBL/GenBank/DDBJ whole genome shotgun (WGS) entry which is preliminary data.</text>
</comment>
<accession>A0ABQ9VSE1</accession>
<organism evidence="1 2">
    <name type="scientific">Saguinus oedipus</name>
    <name type="common">Cotton-top tamarin</name>
    <name type="synonym">Oedipomidas oedipus</name>
    <dbReference type="NCBI Taxonomy" id="9490"/>
    <lineage>
        <taxon>Eukaryota</taxon>
        <taxon>Metazoa</taxon>
        <taxon>Chordata</taxon>
        <taxon>Craniata</taxon>
        <taxon>Vertebrata</taxon>
        <taxon>Euteleostomi</taxon>
        <taxon>Mammalia</taxon>
        <taxon>Eutheria</taxon>
        <taxon>Euarchontoglires</taxon>
        <taxon>Primates</taxon>
        <taxon>Haplorrhini</taxon>
        <taxon>Platyrrhini</taxon>
        <taxon>Cebidae</taxon>
        <taxon>Callitrichinae</taxon>
        <taxon>Saguinus</taxon>
    </lineage>
</organism>
<evidence type="ECO:0000313" key="1">
    <source>
        <dbReference type="EMBL" id="KAK2112303.1"/>
    </source>
</evidence>
<keyword evidence="2" id="KW-1185">Reference proteome</keyword>